<evidence type="ECO:0000256" key="3">
    <source>
        <dbReference type="ARBA" id="ARBA00022692"/>
    </source>
</evidence>
<feature type="transmembrane region" description="Helical" evidence="6">
    <location>
        <begin position="195"/>
        <end position="217"/>
    </location>
</feature>
<feature type="transmembrane region" description="Helical" evidence="6">
    <location>
        <begin position="43"/>
        <end position="71"/>
    </location>
</feature>
<feature type="transmembrane region" description="Helical" evidence="6">
    <location>
        <begin position="12"/>
        <end position="31"/>
    </location>
</feature>
<protein>
    <submittedName>
        <fullName evidence="8">Copper resistance protein D</fullName>
    </submittedName>
</protein>
<keyword evidence="2" id="KW-1003">Cell membrane</keyword>
<dbReference type="PANTHER" id="PTHR34820">
    <property type="entry name" value="INNER MEMBRANE PROTEIN YEBZ"/>
    <property type="match status" value="1"/>
</dbReference>
<dbReference type="InterPro" id="IPR047689">
    <property type="entry name" value="CopD"/>
</dbReference>
<reference evidence="8 9" key="1">
    <citation type="submission" date="2020-03" db="EMBL/GenBank/DDBJ databases">
        <title>Genomic Encyclopedia of Type Strains, Phase IV (KMG-IV): sequencing the most valuable type-strain genomes for metagenomic binning, comparative biology and taxonomic classification.</title>
        <authorList>
            <person name="Goeker M."/>
        </authorList>
    </citation>
    <scope>NUCLEOTIDE SEQUENCE [LARGE SCALE GENOMIC DNA]</scope>
    <source>
        <strain evidence="8 9">DSM 27651</strain>
    </source>
</reference>
<sequence length="304" mass="31267">MTEAGPIAARFLHYAALVLVFGAFAYASYGAGSASVTRRLGRLGLASSAMLLLAAAAVLIATVAGLGGGFASLSDATLWSAVVTETDFGRVWSVRLVMAALLIAVAVVTWRRPVRALRRTGLLLAGGLVVTVALTGHATAQEGVAGLFHRTADAAHLLAAAVWLGALPPLLFLLAQDASGVRGDLETASARLVAFHSIGLAAVAVLVVSGAVNSWFLVESLDRLFTTTYGGILLAKLAVFATMIGLAASNRLRLVPALASSLTSGCDSERVRSRLRLHIRAELALGLLVLLAVAILGTIVPAAE</sequence>
<evidence type="ECO:0000256" key="6">
    <source>
        <dbReference type="SAM" id="Phobius"/>
    </source>
</evidence>
<dbReference type="Proteomes" id="UP000734218">
    <property type="component" value="Unassembled WGS sequence"/>
</dbReference>
<feature type="transmembrane region" description="Helical" evidence="6">
    <location>
        <begin position="91"/>
        <end position="110"/>
    </location>
</feature>
<dbReference type="EMBL" id="JAATJE010000001">
    <property type="protein sequence ID" value="NJC32613.1"/>
    <property type="molecule type" value="Genomic_DNA"/>
</dbReference>
<name>A0ABX0XH04_9SPHN</name>
<dbReference type="InterPro" id="IPR008457">
    <property type="entry name" value="Cu-R_CopD_dom"/>
</dbReference>
<comment type="subcellular location">
    <subcellularLocation>
        <location evidence="1">Cell membrane</location>
        <topology evidence="1">Multi-pass membrane protein</topology>
    </subcellularLocation>
</comment>
<proteinExistence type="predicted"/>
<dbReference type="PANTHER" id="PTHR34820:SF4">
    <property type="entry name" value="INNER MEMBRANE PROTEIN YEBZ"/>
    <property type="match status" value="1"/>
</dbReference>
<evidence type="ECO:0000256" key="5">
    <source>
        <dbReference type="ARBA" id="ARBA00023136"/>
    </source>
</evidence>
<keyword evidence="4 6" id="KW-1133">Transmembrane helix</keyword>
<evidence type="ECO:0000256" key="2">
    <source>
        <dbReference type="ARBA" id="ARBA00022475"/>
    </source>
</evidence>
<dbReference type="NCBIfam" id="NF033808">
    <property type="entry name" value="copper_CopD"/>
    <property type="match status" value="1"/>
</dbReference>
<dbReference type="Pfam" id="PF05425">
    <property type="entry name" value="CopD"/>
    <property type="match status" value="1"/>
</dbReference>
<keyword evidence="5 6" id="KW-0472">Membrane</keyword>
<dbReference type="InterPro" id="IPR032694">
    <property type="entry name" value="CopC/D"/>
</dbReference>
<keyword evidence="3 6" id="KW-0812">Transmembrane</keyword>
<feature type="domain" description="Copper resistance protein D" evidence="7">
    <location>
        <begin position="194"/>
        <end position="296"/>
    </location>
</feature>
<evidence type="ECO:0000313" key="8">
    <source>
        <dbReference type="EMBL" id="NJC32613.1"/>
    </source>
</evidence>
<feature type="transmembrane region" description="Helical" evidence="6">
    <location>
        <begin position="155"/>
        <end position="174"/>
    </location>
</feature>
<feature type="transmembrane region" description="Helical" evidence="6">
    <location>
        <begin position="122"/>
        <end position="140"/>
    </location>
</feature>
<feature type="transmembrane region" description="Helical" evidence="6">
    <location>
        <begin position="229"/>
        <end position="248"/>
    </location>
</feature>
<comment type="caution">
    <text evidence="8">The sequence shown here is derived from an EMBL/GenBank/DDBJ whole genome shotgun (WGS) entry which is preliminary data.</text>
</comment>
<accession>A0ABX0XH04</accession>
<feature type="transmembrane region" description="Helical" evidence="6">
    <location>
        <begin position="283"/>
        <end position="303"/>
    </location>
</feature>
<keyword evidence="9" id="KW-1185">Reference proteome</keyword>
<evidence type="ECO:0000259" key="7">
    <source>
        <dbReference type="Pfam" id="PF05425"/>
    </source>
</evidence>
<evidence type="ECO:0000256" key="4">
    <source>
        <dbReference type="ARBA" id="ARBA00022989"/>
    </source>
</evidence>
<gene>
    <name evidence="8" type="ORF">GGR88_000087</name>
</gene>
<evidence type="ECO:0000313" key="9">
    <source>
        <dbReference type="Proteomes" id="UP000734218"/>
    </source>
</evidence>
<evidence type="ECO:0000256" key="1">
    <source>
        <dbReference type="ARBA" id="ARBA00004651"/>
    </source>
</evidence>
<dbReference type="RefSeq" id="WP_167951905.1">
    <property type="nucleotide sequence ID" value="NZ_JAATJE010000001.1"/>
</dbReference>
<organism evidence="8 9">
    <name type="scientific">Sphingomonas jejuensis</name>
    <dbReference type="NCBI Taxonomy" id="904715"/>
    <lineage>
        <taxon>Bacteria</taxon>
        <taxon>Pseudomonadati</taxon>
        <taxon>Pseudomonadota</taxon>
        <taxon>Alphaproteobacteria</taxon>
        <taxon>Sphingomonadales</taxon>
        <taxon>Sphingomonadaceae</taxon>
        <taxon>Sphingomonas</taxon>
    </lineage>
</organism>